<organism evidence="3 4">
    <name type="scientific">Adiantum capillus-veneris</name>
    <name type="common">Maidenhair fern</name>
    <dbReference type="NCBI Taxonomy" id="13818"/>
    <lineage>
        <taxon>Eukaryota</taxon>
        <taxon>Viridiplantae</taxon>
        <taxon>Streptophyta</taxon>
        <taxon>Embryophyta</taxon>
        <taxon>Tracheophyta</taxon>
        <taxon>Polypodiopsida</taxon>
        <taxon>Polypodiidae</taxon>
        <taxon>Polypodiales</taxon>
        <taxon>Pteridineae</taxon>
        <taxon>Pteridaceae</taxon>
        <taxon>Vittarioideae</taxon>
        <taxon>Adiantum</taxon>
    </lineage>
</organism>
<feature type="domain" description="BUB1 N-terminal" evidence="2">
    <location>
        <begin position="45"/>
        <end position="200"/>
    </location>
</feature>
<dbReference type="EMBL" id="JABFUD020000014">
    <property type="protein sequence ID" value="KAI5070613.1"/>
    <property type="molecule type" value="Genomic_DNA"/>
</dbReference>
<dbReference type="Proteomes" id="UP000886520">
    <property type="component" value="Chromosome 14"/>
</dbReference>
<evidence type="ECO:0000259" key="2">
    <source>
        <dbReference type="PROSITE" id="PS51489"/>
    </source>
</evidence>
<dbReference type="PANTHER" id="PTHR14030">
    <property type="entry name" value="MITOTIC CHECKPOINT SERINE/THREONINE-PROTEIN KINASE BUB1"/>
    <property type="match status" value="1"/>
</dbReference>
<reference evidence="3" key="1">
    <citation type="submission" date="2021-01" db="EMBL/GenBank/DDBJ databases">
        <title>Adiantum capillus-veneris genome.</title>
        <authorList>
            <person name="Fang Y."/>
            <person name="Liao Q."/>
        </authorList>
    </citation>
    <scope>NUCLEOTIDE SEQUENCE</scope>
    <source>
        <strain evidence="3">H3</strain>
        <tissue evidence="3">Leaf</tissue>
    </source>
</reference>
<dbReference type="FunFam" id="1.25.40.430:FF:000003">
    <property type="entry name" value="Checkpoint serine/threonine-protein kinase BUB1"/>
    <property type="match status" value="1"/>
</dbReference>
<evidence type="ECO:0000256" key="1">
    <source>
        <dbReference type="SAM" id="MobiDB-lite"/>
    </source>
</evidence>
<dbReference type="SMART" id="SM00777">
    <property type="entry name" value="Mad3_BUB1_I"/>
    <property type="match status" value="1"/>
</dbReference>
<dbReference type="OrthoDB" id="248495at2759"/>
<name>A0A9D4ZCN1_ADICA</name>
<gene>
    <name evidence="3" type="ORF">GOP47_0014956</name>
</gene>
<dbReference type="GO" id="GO:0007094">
    <property type="term" value="P:mitotic spindle assembly checkpoint signaling"/>
    <property type="evidence" value="ECO:0007669"/>
    <property type="project" value="InterPro"/>
</dbReference>
<feature type="region of interest" description="Disordered" evidence="1">
    <location>
        <begin position="306"/>
        <end position="342"/>
    </location>
</feature>
<dbReference type="Pfam" id="PF08311">
    <property type="entry name" value="Mad3_BUB1_I"/>
    <property type="match status" value="1"/>
</dbReference>
<dbReference type="PROSITE" id="PS51489">
    <property type="entry name" value="BUB1_N"/>
    <property type="match status" value="1"/>
</dbReference>
<dbReference type="InterPro" id="IPR013212">
    <property type="entry name" value="Mad3/Bub1_I"/>
</dbReference>
<dbReference type="InterPro" id="IPR015661">
    <property type="entry name" value="Bub1/Mad3"/>
</dbReference>
<dbReference type="Gene3D" id="1.25.40.430">
    <property type="match status" value="1"/>
</dbReference>
<evidence type="ECO:0000313" key="4">
    <source>
        <dbReference type="Proteomes" id="UP000886520"/>
    </source>
</evidence>
<dbReference type="AlphaFoldDB" id="A0A9D4ZCN1"/>
<comment type="caution">
    <text evidence="3">The sequence shown here is derived from an EMBL/GenBank/DDBJ whole genome shotgun (WGS) entry which is preliminary data.</text>
</comment>
<dbReference type="GO" id="GO:0051754">
    <property type="term" value="P:meiotic sister chromatid cohesion, centromeric"/>
    <property type="evidence" value="ECO:0007669"/>
    <property type="project" value="TreeGrafter"/>
</dbReference>
<sequence>MEWELSKENVQPLKEGRNVEKLNASLKARVEVAWKSKISEEHRQMVEAIDIYSGDDPLQPWIECIKWVKQSYPSGGSQSGLLRLLELCARTFCKDTRYADDIRYLKVWMDYADRCTNPRDIYTFLQDNNIAQQHAFFYEHCARFWEQQQKFPESRAIYELGIARKAEPLDSLKRAYTRFLQRVSRESASKDESQSPPAQSNRAFGTQITGKNRGLPLQQARKSNAFTTERGMPQQFSVYVDPDLRSNKSLPRPQGNKFISETEKNKENIQRASKWAGVKVAGASSTAAPRAASEVKLEVFKDDDELTLSKEPKPKKKSVPASRALRLDDSNSSSREEDKLKQNPLLYFEEDDLLI</sequence>
<protein>
    <recommendedName>
        <fullName evidence="2">BUB1 N-terminal domain-containing protein</fullName>
    </recommendedName>
</protein>
<feature type="region of interest" description="Disordered" evidence="1">
    <location>
        <begin position="239"/>
        <end position="264"/>
    </location>
</feature>
<evidence type="ECO:0000313" key="3">
    <source>
        <dbReference type="EMBL" id="KAI5070613.1"/>
    </source>
</evidence>
<accession>A0A9D4ZCN1</accession>
<proteinExistence type="predicted"/>
<keyword evidence="4" id="KW-1185">Reference proteome</keyword>
<dbReference type="GO" id="GO:0004672">
    <property type="term" value="F:protein kinase activity"/>
    <property type="evidence" value="ECO:0007669"/>
    <property type="project" value="TreeGrafter"/>
</dbReference>
<feature type="compositionally biased region" description="Polar residues" evidence="1">
    <location>
        <begin position="194"/>
        <end position="210"/>
    </location>
</feature>
<dbReference type="PANTHER" id="PTHR14030:SF19">
    <property type="entry name" value="MITOTIC SPINDLE CHECKPOINT PROTEIN BUBR1"/>
    <property type="match status" value="1"/>
</dbReference>
<feature type="region of interest" description="Disordered" evidence="1">
    <location>
        <begin position="186"/>
        <end position="217"/>
    </location>
</feature>
<feature type="compositionally biased region" description="Basic and acidic residues" evidence="1">
    <location>
        <begin position="325"/>
        <end position="341"/>
    </location>
</feature>